<keyword evidence="2 7" id="KW-0813">Transport</keyword>
<evidence type="ECO:0000313" key="10">
    <source>
        <dbReference type="Proteomes" id="UP000033411"/>
    </source>
</evidence>
<dbReference type="PANTHER" id="PTHR32243">
    <property type="entry name" value="MALTOSE TRANSPORT SYSTEM PERMEASE-RELATED"/>
    <property type="match status" value="1"/>
</dbReference>
<feature type="transmembrane region" description="Helical" evidence="7">
    <location>
        <begin position="129"/>
        <end position="151"/>
    </location>
</feature>
<dbReference type="Proteomes" id="UP000033411">
    <property type="component" value="Unassembled WGS sequence"/>
</dbReference>
<evidence type="ECO:0000256" key="5">
    <source>
        <dbReference type="ARBA" id="ARBA00022989"/>
    </source>
</evidence>
<keyword evidence="4 7" id="KW-0812">Transmembrane</keyword>
<dbReference type="Gene3D" id="1.10.3720.10">
    <property type="entry name" value="MetI-like"/>
    <property type="match status" value="1"/>
</dbReference>
<feature type="transmembrane region" description="Helical" evidence="7">
    <location>
        <begin position="233"/>
        <end position="256"/>
    </location>
</feature>
<dbReference type="PANTHER" id="PTHR32243:SF18">
    <property type="entry name" value="INNER MEMBRANE ABC TRANSPORTER PERMEASE PROTEIN YCJP"/>
    <property type="match status" value="1"/>
</dbReference>
<organism evidence="9 10">
    <name type="scientific">Devosia epidermidihirudinis</name>
    <dbReference type="NCBI Taxonomy" id="1293439"/>
    <lineage>
        <taxon>Bacteria</taxon>
        <taxon>Pseudomonadati</taxon>
        <taxon>Pseudomonadota</taxon>
        <taxon>Alphaproteobacteria</taxon>
        <taxon>Hyphomicrobiales</taxon>
        <taxon>Devosiaceae</taxon>
        <taxon>Devosia</taxon>
    </lineage>
</organism>
<dbReference type="GO" id="GO:0055085">
    <property type="term" value="P:transmembrane transport"/>
    <property type="evidence" value="ECO:0007669"/>
    <property type="project" value="InterPro"/>
</dbReference>
<dbReference type="EMBL" id="LANJ01000016">
    <property type="protein sequence ID" value="KKC37773.1"/>
    <property type="molecule type" value="Genomic_DNA"/>
</dbReference>
<feature type="transmembrane region" description="Helical" evidence="7">
    <location>
        <begin position="65"/>
        <end position="88"/>
    </location>
</feature>
<sequence length="271" mass="29259">MESNATTSRLTAIALSFMAVIWVSPFSWLILNAFNPMSTGQLEIPKSIGLDNFALAVSGNAGRQFLNSLLIAAGTATLSVVVGISAAYPLSRLRIPGRNAFLWTLVLLRMLPSAGVLVPLYFAAQRGGLLNQFGVIIALTILNLPFTLLLLKNFFDTVPIELEEAAYVEGATLFQIVTRIVLPMSRAGIAVVWFFSFTGAWNEFLLPLIFSRVQDGFPMSVGLYAAFGQQGAINYGFLTAFSIIYAAPAVGVYFLLRRNMNTGFAGVGVKG</sequence>
<feature type="transmembrane region" description="Helical" evidence="7">
    <location>
        <begin position="12"/>
        <end position="31"/>
    </location>
</feature>
<dbReference type="InterPro" id="IPR000515">
    <property type="entry name" value="MetI-like"/>
</dbReference>
<dbReference type="CDD" id="cd06261">
    <property type="entry name" value="TM_PBP2"/>
    <property type="match status" value="1"/>
</dbReference>
<proteinExistence type="inferred from homology"/>
<dbReference type="SUPFAM" id="SSF161098">
    <property type="entry name" value="MetI-like"/>
    <property type="match status" value="1"/>
</dbReference>
<feature type="transmembrane region" description="Helical" evidence="7">
    <location>
        <begin position="189"/>
        <end position="213"/>
    </location>
</feature>
<dbReference type="Pfam" id="PF00528">
    <property type="entry name" value="BPD_transp_1"/>
    <property type="match status" value="1"/>
</dbReference>
<evidence type="ECO:0000256" key="1">
    <source>
        <dbReference type="ARBA" id="ARBA00004651"/>
    </source>
</evidence>
<gene>
    <name evidence="9" type="ORF">WH87_08690</name>
</gene>
<keyword evidence="3" id="KW-1003">Cell membrane</keyword>
<dbReference type="AlphaFoldDB" id="A0A0F5QAL8"/>
<reference evidence="9 10" key="1">
    <citation type="submission" date="2015-03" db="EMBL/GenBank/DDBJ databases">
        <authorList>
            <person name="Lepp D."/>
            <person name="Hassan Y.I."/>
            <person name="Li X.-Z."/>
            <person name="Zhou T."/>
        </authorList>
    </citation>
    <scope>NUCLEOTIDE SEQUENCE [LARGE SCALE GENOMIC DNA]</scope>
    <source>
        <strain evidence="9 10">E84</strain>
    </source>
</reference>
<keyword evidence="6 7" id="KW-0472">Membrane</keyword>
<evidence type="ECO:0000256" key="7">
    <source>
        <dbReference type="RuleBase" id="RU363032"/>
    </source>
</evidence>
<comment type="caution">
    <text evidence="9">The sequence shown here is derived from an EMBL/GenBank/DDBJ whole genome shotgun (WGS) entry which is preliminary data.</text>
</comment>
<comment type="similarity">
    <text evidence="7">Belongs to the binding-protein-dependent transport system permease family.</text>
</comment>
<dbReference type="STRING" id="1293439.WH87_08690"/>
<evidence type="ECO:0000256" key="3">
    <source>
        <dbReference type="ARBA" id="ARBA00022475"/>
    </source>
</evidence>
<dbReference type="PROSITE" id="PS50928">
    <property type="entry name" value="ABC_TM1"/>
    <property type="match status" value="1"/>
</dbReference>
<protein>
    <recommendedName>
        <fullName evidence="8">ABC transmembrane type-1 domain-containing protein</fullName>
    </recommendedName>
</protein>
<keyword evidence="10" id="KW-1185">Reference proteome</keyword>
<dbReference type="RefSeq" id="WP_046139470.1">
    <property type="nucleotide sequence ID" value="NZ_LANJ01000016.1"/>
</dbReference>
<keyword evidence="5 7" id="KW-1133">Transmembrane helix</keyword>
<dbReference type="InterPro" id="IPR050901">
    <property type="entry name" value="BP-dep_ABC_trans_perm"/>
</dbReference>
<dbReference type="GO" id="GO:0005886">
    <property type="term" value="C:plasma membrane"/>
    <property type="evidence" value="ECO:0007669"/>
    <property type="project" value="UniProtKB-SubCell"/>
</dbReference>
<dbReference type="OrthoDB" id="8444880at2"/>
<feature type="domain" description="ABC transmembrane type-1" evidence="8">
    <location>
        <begin position="65"/>
        <end position="256"/>
    </location>
</feature>
<name>A0A0F5QAL8_9HYPH</name>
<comment type="subcellular location">
    <subcellularLocation>
        <location evidence="1 7">Cell membrane</location>
        <topology evidence="1 7">Multi-pass membrane protein</topology>
    </subcellularLocation>
</comment>
<evidence type="ECO:0000256" key="2">
    <source>
        <dbReference type="ARBA" id="ARBA00022448"/>
    </source>
</evidence>
<evidence type="ECO:0000256" key="6">
    <source>
        <dbReference type="ARBA" id="ARBA00023136"/>
    </source>
</evidence>
<evidence type="ECO:0000256" key="4">
    <source>
        <dbReference type="ARBA" id="ARBA00022692"/>
    </source>
</evidence>
<evidence type="ECO:0000259" key="8">
    <source>
        <dbReference type="PROSITE" id="PS50928"/>
    </source>
</evidence>
<dbReference type="InterPro" id="IPR035906">
    <property type="entry name" value="MetI-like_sf"/>
</dbReference>
<dbReference type="PATRIC" id="fig|1293439.3.peg.1316"/>
<evidence type="ECO:0000313" key="9">
    <source>
        <dbReference type="EMBL" id="KKC37773.1"/>
    </source>
</evidence>
<accession>A0A0F5QAL8</accession>
<feature type="transmembrane region" description="Helical" evidence="7">
    <location>
        <begin position="100"/>
        <end position="123"/>
    </location>
</feature>